<reference evidence="1 2" key="1">
    <citation type="submission" date="2017-10" db="EMBL/GenBank/DDBJ databases">
        <title>Genomics of the genus Arcobacter.</title>
        <authorList>
            <person name="Perez-Cataluna A."/>
            <person name="Figueras M.J."/>
        </authorList>
    </citation>
    <scope>NUCLEOTIDE SEQUENCE [LARGE SCALE GENOMIC DNA]</scope>
    <source>
        <strain evidence="1 2">F26</strain>
    </source>
</reference>
<evidence type="ECO:0000313" key="1">
    <source>
        <dbReference type="EMBL" id="RXJ83915.1"/>
    </source>
</evidence>
<dbReference type="OrthoDB" id="5348215at2"/>
<protein>
    <submittedName>
        <fullName evidence="1">Uncharacterized protein</fullName>
    </submittedName>
</protein>
<dbReference type="RefSeq" id="WP_128986672.1">
    <property type="nucleotide sequence ID" value="NZ_PDJZ01000007.1"/>
</dbReference>
<comment type="caution">
    <text evidence="1">The sequence shown here is derived from an EMBL/GenBank/DDBJ whole genome shotgun (WGS) entry which is preliminary data.</text>
</comment>
<name>A0A4V1LVF5_9BACT</name>
<organism evidence="1 2">
    <name type="scientific">Arcobacter cloacae</name>
    <dbReference type="NCBI Taxonomy" id="1054034"/>
    <lineage>
        <taxon>Bacteria</taxon>
        <taxon>Pseudomonadati</taxon>
        <taxon>Campylobacterota</taxon>
        <taxon>Epsilonproteobacteria</taxon>
        <taxon>Campylobacterales</taxon>
        <taxon>Arcobacteraceae</taxon>
        <taxon>Arcobacter</taxon>
    </lineage>
</organism>
<evidence type="ECO:0000313" key="2">
    <source>
        <dbReference type="Proteomes" id="UP000290870"/>
    </source>
</evidence>
<proteinExistence type="predicted"/>
<gene>
    <name evidence="1" type="ORF">CRU90_07525</name>
</gene>
<accession>A0A4V1LVF5</accession>
<dbReference type="AlphaFoldDB" id="A0A4V1LVF5"/>
<dbReference type="EMBL" id="PDJZ01000007">
    <property type="protein sequence ID" value="RXJ83915.1"/>
    <property type="molecule type" value="Genomic_DNA"/>
</dbReference>
<dbReference type="Proteomes" id="UP000290870">
    <property type="component" value="Unassembled WGS sequence"/>
</dbReference>
<sequence>MEYLLALTLSALFTLVFIFFKRKNSSVPKPKALKKEELVESYKAELLAILEDYKNDTNLQRVEKIKFLKRVNYELSMNIFFDEKEAKDLLQELSRLEK</sequence>